<dbReference type="EMBL" id="QJJK01000006">
    <property type="protein sequence ID" value="PXW57936.1"/>
    <property type="molecule type" value="Genomic_DNA"/>
</dbReference>
<dbReference type="CDD" id="cd06261">
    <property type="entry name" value="TM_PBP2"/>
    <property type="match status" value="1"/>
</dbReference>
<proteinExistence type="inferred from homology"/>
<dbReference type="GO" id="GO:0042918">
    <property type="term" value="P:alkanesulfonate transmembrane transport"/>
    <property type="evidence" value="ECO:0007669"/>
    <property type="project" value="UniProtKB-ARBA"/>
</dbReference>
<keyword evidence="7 9" id="KW-0472">Membrane</keyword>
<evidence type="ECO:0000256" key="4">
    <source>
        <dbReference type="ARBA" id="ARBA00022475"/>
    </source>
</evidence>
<evidence type="ECO:0000256" key="1">
    <source>
        <dbReference type="ARBA" id="ARBA00004651"/>
    </source>
</evidence>
<evidence type="ECO:0000256" key="3">
    <source>
        <dbReference type="ARBA" id="ARBA00022448"/>
    </source>
</evidence>
<dbReference type="Gene3D" id="1.10.3720.10">
    <property type="entry name" value="MetI-like"/>
    <property type="match status" value="1"/>
</dbReference>
<evidence type="ECO:0000256" key="6">
    <source>
        <dbReference type="ARBA" id="ARBA00022989"/>
    </source>
</evidence>
<evidence type="ECO:0000256" key="2">
    <source>
        <dbReference type="ARBA" id="ARBA00009306"/>
    </source>
</evidence>
<evidence type="ECO:0000256" key="7">
    <source>
        <dbReference type="ARBA" id="ARBA00023136"/>
    </source>
</evidence>
<dbReference type="PANTHER" id="PTHR30151:SF0">
    <property type="entry name" value="ABC TRANSPORTER PERMEASE PROTEIN MJ0413-RELATED"/>
    <property type="match status" value="1"/>
</dbReference>
<dbReference type="OrthoDB" id="9799271at2"/>
<comment type="function">
    <text evidence="8">Probably part of an ABC transporter complex. Probably responsible for the translocation of the substrate across the membrane.</text>
</comment>
<comment type="similarity">
    <text evidence="2 9">Belongs to the binding-protein-dependent transport system permease family.</text>
</comment>
<dbReference type="RefSeq" id="WP_110375263.1">
    <property type="nucleotide sequence ID" value="NZ_JAHBRY010000001.1"/>
</dbReference>
<protein>
    <submittedName>
        <fullName evidence="11">Sulfonate transport system permease protein</fullName>
    </submittedName>
</protein>
<sequence length="282" mass="30349">MSIDAVETPRRLLSLPRPTALAAPLAGALRRAAPTVAWGLVLPAVALPGWYLAARSGVLPEQILPAPAYVWSTFVDMVRSGELASHAGISLLRVVEGFGLGMIIGLVAGAAMGLSRRVDDMLHPFFIALSQVPTLAWIPFLMLLVGIGEPLKILVIVKATLVPVVINTRAGIRNIPKGLLEVGDVLRFTTGQKLRLIVLPGTVPPVFTGIRYGLTHAWIALVSVELLASSEGLGYLLVWGRQMFWLDTVVVGMIVIGLIGYVSDRLLASVEARLQRWAPRHD</sequence>
<reference evidence="11 12" key="1">
    <citation type="submission" date="2018-05" db="EMBL/GenBank/DDBJ databases">
        <title>Genomic Encyclopedia of Type Strains, Phase IV (KMG-IV): sequencing the most valuable type-strain genomes for metagenomic binning, comparative biology and taxonomic classification.</title>
        <authorList>
            <person name="Goeker M."/>
        </authorList>
    </citation>
    <scope>NUCLEOTIDE SEQUENCE [LARGE SCALE GENOMIC DNA]</scope>
    <source>
        <strain evidence="11 12">DSM 6462</strain>
    </source>
</reference>
<keyword evidence="5 9" id="KW-0812">Transmembrane</keyword>
<dbReference type="Pfam" id="PF00528">
    <property type="entry name" value="BPD_transp_1"/>
    <property type="match status" value="1"/>
</dbReference>
<keyword evidence="6 9" id="KW-1133">Transmembrane helix</keyword>
<name>A0A2V3UGG3_9HYPH</name>
<feature type="domain" description="ABC transmembrane type-1" evidence="10">
    <location>
        <begin position="87"/>
        <end position="267"/>
    </location>
</feature>
<evidence type="ECO:0000313" key="12">
    <source>
        <dbReference type="Proteomes" id="UP000248021"/>
    </source>
</evidence>
<keyword evidence="3 9" id="KW-0813">Transport</keyword>
<evidence type="ECO:0000259" key="10">
    <source>
        <dbReference type="PROSITE" id="PS50928"/>
    </source>
</evidence>
<dbReference type="FunFam" id="1.10.3720.10:FF:000003">
    <property type="entry name" value="Aliphatic sulfonate ABC transporter permease"/>
    <property type="match status" value="1"/>
</dbReference>
<feature type="transmembrane region" description="Helical" evidence="9">
    <location>
        <begin position="244"/>
        <end position="263"/>
    </location>
</feature>
<dbReference type="Proteomes" id="UP000248021">
    <property type="component" value="Unassembled WGS sequence"/>
</dbReference>
<keyword evidence="4" id="KW-1003">Cell membrane</keyword>
<comment type="caution">
    <text evidence="11">The sequence shown here is derived from an EMBL/GenBank/DDBJ whole genome shotgun (WGS) entry which is preliminary data.</text>
</comment>
<evidence type="ECO:0000256" key="9">
    <source>
        <dbReference type="RuleBase" id="RU363032"/>
    </source>
</evidence>
<dbReference type="PROSITE" id="PS50928">
    <property type="entry name" value="ABC_TM1"/>
    <property type="match status" value="1"/>
</dbReference>
<dbReference type="InterPro" id="IPR035906">
    <property type="entry name" value="MetI-like_sf"/>
</dbReference>
<gene>
    <name evidence="11" type="ORF">C7450_106108</name>
</gene>
<comment type="subcellular location">
    <subcellularLocation>
        <location evidence="1 9">Cell membrane</location>
        <topology evidence="1 9">Multi-pass membrane protein</topology>
    </subcellularLocation>
</comment>
<feature type="transmembrane region" description="Helical" evidence="9">
    <location>
        <begin position="217"/>
        <end position="238"/>
    </location>
</feature>
<accession>A0A2V3UGG3</accession>
<organism evidence="11 12">
    <name type="scientific">Chelatococcus asaccharovorans</name>
    <dbReference type="NCBI Taxonomy" id="28210"/>
    <lineage>
        <taxon>Bacteria</taxon>
        <taxon>Pseudomonadati</taxon>
        <taxon>Pseudomonadota</taxon>
        <taxon>Alphaproteobacteria</taxon>
        <taxon>Hyphomicrobiales</taxon>
        <taxon>Chelatococcaceae</taxon>
        <taxon>Chelatococcus</taxon>
    </lineage>
</organism>
<dbReference type="PANTHER" id="PTHR30151">
    <property type="entry name" value="ALKANE SULFONATE ABC TRANSPORTER-RELATED, MEMBRANE SUBUNIT"/>
    <property type="match status" value="1"/>
</dbReference>
<dbReference type="GO" id="GO:0005886">
    <property type="term" value="C:plasma membrane"/>
    <property type="evidence" value="ECO:0007669"/>
    <property type="project" value="UniProtKB-SubCell"/>
</dbReference>
<feature type="transmembrane region" description="Helical" evidence="9">
    <location>
        <begin position="97"/>
        <end position="114"/>
    </location>
</feature>
<keyword evidence="12" id="KW-1185">Reference proteome</keyword>
<feature type="transmembrane region" description="Helical" evidence="9">
    <location>
        <begin position="126"/>
        <end position="147"/>
    </location>
</feature>
<dbReference type="SUPFAM" id="SSF161098">
    <property type="entry name" value="MetI-like"/>
    <property type="match status" value="1"/>
</dbReference>
<evidence type="ECO:0000256" key="5">
    <source>
        <dbReference type="ARBA" id="ARBA00022692"/>
    </source>
</evidence>
<evidence type="ECO:0000313" key="11">
    <source>
        <dbReference type="EMBL" id="PXW57936.1"/>
    </source>
</evidence>
<dbReference type="InterPro" id="IPR000515">
    <property type="entry name" value="MetI-like"/>
</dbReference>
<evidence type="ECO:0000256" key="8">
    <source>
        <dbReference type="ARBA" id="ARBA00056719"/>
    </source>
</evidence>
<dbReference type="AlphaFoldDB" id="A0A2V3UGG3"/>